<dbReference type="RefSeq" id="WP_058890270.1">
    <property type="nucleotide sequence ID" value="NZ_LQBL01000005.1"/>
</dbReference>
<accession>A0A0W8IBW9</accession>
<protein>
    <recommendedName>
        <fullName evidence="3">LysM domain-containing protein</fullName>
    </recommendedName>
</protein>
<keyword evidence="2" id="KW-1185">Reference proteome</keyword>
<sequence>MGRYDHVPQAELEVTQADGTRRRVRYYRRRQLPDPRDLTTLATHTVAPRDRLDLVSHAYTADALGGWRLADANAALDPDDLVGDEAVGTDLRIPTPGVGGV</sequence>
<dbReference type="OrthoDB" id="9815939at2"/>
<evidence type="ECO:0000313" key="2">
    <source>
        <dbReference type="Proteomes" id="UP000054837"/>
    </source>
</evidence>
<organism evidence="1 2">
    <name type="scientific">Serinicoccus chungangensis</name>
    <dbReference type="NCBI Taxonomy" id="767452"/>
    <lineage>
        <taxon>Bacteria</taxon>
        <taxon>Bacillati</taxon>
        <taxon>Actinomycetota</taxon>
        <taxon>Actinomycetes</taxon>
        <taxon>Micrococcales</taxon>
        <taxon>Ornithinimicrobiaceae</taxon>
        <taxon>Serinicoccus</taxon>
    </lineage>
</organism>
<evidence type="ECO:0000313" key="1">
    <source>
        <dbReference type="EMBL" id="KUG57435.1"/>
    </source>
</evidence>
<dbReference type="Proteomes" id="UP000054837">
    <property type="component" value="Unassembled WGS sequence"/>
</dbReference>
<comment type="caution">
    <text evidence="1">The sequence shown here is derived from an EMBL/GenBank/DDBJ whole genome shotgun (WGS) entry which is preliminary data.</text>
</comment>
<proteinExistence type="predicted"/>
<gene>
    <name evidence="1" type="ORF">AVL62_13505</name>
</gene>
<evidence type="ECO:0008006" key="3">
    <source>
        <dbReference type="Google" id="ProtNLM"/>
    </source>
</evidence>
<dbReference type="STRING" id="767452.AVL62_13505"/>
<name>A0A0W8IBW9_9MICO</name>
<reference evidence="1 2" key="1">
    <citation type="submission" date="2015-12" db="EMBL/GenBank/DDBJ databases">
        <title>Serinicoccus chungangenesis strain CD08_5 genome sequencing and assembly.</title>
        <authorList>
            <person name="Chander A.M."/>
            <person name="Kaur G."/>
            <person name="Nair G.R."/>
            <person name="Dhawan D.K."/>
            <person name="Kochhar R.K."/>
            <person name="Mayilraj S."/>
            <person name="Bhadada S.K."/>
        </authorList>
    </citation>
    <scope>NUCLEOTIDE SEQUENCE [LARGE SCALE GENOMIC DNA]</scope>
    <source>
        <strain evidence="1 2">CD08_5</strain>
    </source>
</reference>
<dbReference type="EMBL" id="LQBL01000005">
    <property type="protein sequence ID" value="KUG57435.1"/>
    <property type="molecule type" value="Genomic_DNA"/>
</dbReference>
<dbReference type="AlphaFoldDB" id="A0A0W8IBW9"/>